<dbReference type="RefSeq" id="WP_355084262.1">
    <property type="nucleotide sequence ID" value="NZ_JBEXKW010000008.1"/>
</dbReference>
<reference evidence="1 2" key="1">
    <citation type="submission" date="2024-06" db="EMBL/GenBank/DDBJ databases">
        <title>The Natural Products Discovery Center: Release of the First 8490 Sequenced Strains for Exploring Actinobacteria Biosynthetic Diversity.</title>
        <authorList>
            <person name="Kalkreuter E."/>
            <person name="Kautsar S.A."/>
            <person name="Yang D."/>
            <person name="Bader C.D."/>
            <person name="Teijaro C.N."/>
            <person name="Fluegel L."/>
            <person name="Davis C.M."/>
            <person name="Simpson J.R."/>
            <person name="Lauterbach L."/>
            <person name="Steele A.D."/>
            <person name="Gui C."/>
            <person name="Meng S."/>
            <person name="Li G."/>
            <person name="Viehrig K."/>
            <person name="Ye F."/>
            <person name="Su P."/>
            <person name="Kiefer A.F."/>
            <person name="Nichols A."/>
            <person name="Cepeda A.J."/>
            <person name="Yan W."/>
            <person name="Fan B."/>
            <person name="Jiang Y."/>
            <person name="Adhikari A."/>
            <person name="Zheng C.-J."/>
            <person name="Schuster L."/>
            <person name="Cowan T.M."/>
            <person name="Smanski M.J."/>
            <person name="Chevrette M.G."/>
            <person name="De Carvalho L.P.S."/>
            <person name="Shen B."/>
        </authorList>
    </citation>
    <scope>NUCLEOTIDE SEQUENCE [LARGE SCALE GENOMIC DNA]</scope>
    <source>
        <strain evidence="1 2">NPDC050403</strain>
    </source>
</reference>
<dbReference type="Proteomes" id="UP001551695">
    <property type="component" value="Unassembled WGS sequence"/>
</dbReference>
<evidence type="ECO:0000313" key="1">
    <source>
        <dbReference type="EMBL" id="MEV0710160.1"/>
    </source>
</evidence>
<sequence length="214" mass="23649">MLIDGAGQAAHGVESTERVIEIVRRDPDASVLDYRNIPWVVGTRRPMSPDMLGELVFPSGRPLSPSLRAWLAFDTTLLERHGWFDAHGGLAPRPLDELVDAELGPPWASEFAPLARRFPECFLLPGGSDSRRVLAVGDPDSTGEYPVLAVDVDDLPFVGLMYPGFDVYLAHTAGLFTAEFPTYTALSDHEVYGRRMREHARLRLGGDSCAEWPF</sequence>
<evidence type="ECO:0008006" key="3">
    <source>
        <dbReference type="Google" id="ProtNLM"/>
    </source>
</evidence>
<protein>
    <recommendedName>
        <fullName evidence="3">Knr4/Smi1-like domain-containing protein</fullName>
    </recommendedName>
</protein>
<name>A0ABV3FXJ3_9NOCA</name>
<accession>A0ABV3FXJ3</accession>
<organism evidence="1 2">
    <name type="scientific">Nocardia aurea</name>
    <dbReference type="NCBI Taxonomy" id="2144174"/>
    <lineage>
        <taxon>Bacteria</taxon>
        <taxon>Bacillati</taxon>
        <taxon>Actinomycetota</taxon>
        <taxon>Actinomycetes</taxon>
        <taxon>Mycobacteriales</taxon>
        <taxon>Nocardiaceae</taxon>
        <taxon>Nocardia</taxon>
    </lineage>
</organism>
<keyword evidence="2" id="KW-1185">Reference proteome</keyword>
<evidence type="ECO:0000313" key="2">
    <source>
        <dbReference type="Proteomes" id="UP001551695"/>
    </source>
</evidence>
<gene>
    <name evidence="1" type="ORF">AB0I48_21570</name>
</gene>
<dbReference type="EMBL" id="JBFAKC010000009">
    <property type="protein sequence ID" value="MEV0710160.1"/>
    <property type="molecule type" value="Genomic_DNA"/>
</dbReference>
<proteinExistence type="predicted"/>
<comment type="caution">
    <text evidence="1">The sequence shown here is derived from an EMBL/GenBank/DDBJ whole genome shotgun (WGS) entry which is preliminary data.</text>
</comment>